<dbReference type="SUPFAM" id="SSF53639">
    <property type="entry name" value="AraD/HMP-PK domain-like"/>
    <property type="match status" value="1"/>
</dbReference>
<keyword evidence="7" id="KW-0112">Calmodulin-binding</keyword>
<protein>
    <submittedName>
        <fullName evidence="13">Adducin 3</fullName>
    </submittedName>
</protein>
<evidence type="ECO:0000256" key="7">
    <source>
        <dbReference type="ARBA" id="ARBA00022860"/>
    </source>
</evidence>
<organism evidence="13 14">
    <name type="scientific">Scophthalmus maximus</name>
    <name type="common">Turbot</name>
    <name type="synonym">Psetta maxima</name>
    <dbReference type="NCBI Taxonomy" id="52904"/>
    <lineage>
        <taxon>Eukaryota</taxon>
        <taxon>Metazoa</taxon>
        <taxon>Chordata</taxon>
        <taxon>Craniata</taxon>
        <taxon>Vertebrata</taxon>
        <taxon>Euteleostomi</taxon>
        <taxon>Actinopterygii</taxon>
        <taxon>Neopterygii</taxon>
        <taxon>Teleostei</taxon>
        <taxon>Neoteleostei</taxon>
        <taxon>Acanthomorphata</taxon>
        <taxon>Carangaria</taxon>
        <taxon>Pleuronectiformes</taxon>
        <taxon>Pleuronectoidei</taxon>
        <taxon>Scophthalmidae</taxon>
        <taxon>Scophthalmus</taxon>
    </lineage>
</organism>
<evidence type="ECO:0000256" key="11">
    <source>
        <dbReference type="SAM" id="MobiDB-lite"/>
    </source>
</evidence>
<keyword evidence="6" id="KW-0597">Phosphoprotein</keyword>
<dbReference type="Pfam" id="PF00596">
    <property type="entry name" value="Aldolase_II"/>
    <property type="match status" value="1"/>
</dbReference>
<dbReference type="FunFam" id="3.40.225.10:FF:000004">
    <property type="entry name" value="gamma-adducin isoform X1"/>
    <property type="match status" value="1"/>
</dbReference>
<dbReference type="InterPro" id="IPR051017">
    <property type="entry name" value="Aldolase-II_Adducin_sf"/>
</dbReference>
<feature type="compositionally biased region" description="Polar residues" evidence="11">
    <location>
        <begin position="801"/>
        <end position="817"/>
    </location>
</feature>
<reference evidence="13" key="1">
    <citation type="submission" date="2023-05" db="EMBL/GenBank/DDBJ databases">
        <title>High-quality long-read genome of Scophthalmus maximus.</title>
        <authorList>
            <person name="Lien S."/>
            <person name="Martinez P."/>
        </authorList>
    </citation>
    <scope>NUCLEOTIDE SEQUENCE [LARGE SCALE GENOMIC DNA]</scope>
</reference>
<dbReference type="AlphaFoldDB" id="A0A8D3EDK8"/>
<evidence type="ECO:0000259" key="12">
    <source>
        <dbReference type="SMART" id="SM01007"/>
    </source>
</evidence>
<comment type="subcellular location">
    <subcellularLocation>
        <location evidence="2">Cell membrane</location>
        <topology evidence="2">Peripheral membrane protein</topology>
        <orientation evidence="2">Cytoplasmic side</orientation>
    </subcellularLocation>
    <subcellularLocation>
        <location evidence="1">Cytoplasm</location>
        <location evidence="1">Cytoskeleton</location>
    </subcellularLocation>
</comment>
<dbReference type="InterPro" id="IPR001303">
    <property type="entry name" value="Aldolase_II/adducin_N"/>
</dbReference>
<keyword evidence="8" id="KW-0472">Membrane</keyword>
<feature type="region of interest" description="Disordered" evidence="11">
    <location>
        <begin position="763"/>
        <end position="860"/>
    </location>
</feature>
<evidence type="ECO:0000256" key="2">
    <source>
        <dbReference type="ARBA" id="ARBA00004413"/>
    </source>
</evidence>
<dbReference type="GO" id="GO:0051016">
    <property type="term" value="P:barbed-end actin filament capping"/>
    <property type="evidence" value="ECO:0007669"/>
    <property type="project" value="TreeGrafter"/>
</dbReference>
<sequence length="860" mass="95339">MQPTPPVKRPPPHMGRFFVPPHTRRPCGGWVDKSHGHFSLFSHTNTPTPPLPPLLLLLALLHPGALRSSTRLFSSPHSAQLRRLRPALEQLEPQPSCELLFLFFFFFFFFFVSPQTHHASESGIKPGLLVCVPTLFVEGRGGGGGIRQHASGALCFRLPRGRAEGPRRREDMSLADVRPTPGSLTLPLRECYVDRLDEGDPEHLRGRNMSPDLRQDFSMMEQKKRVTQILQSPVFKDELEGLIQDQMTKGNNPTGLLALRQIADLVMASTLGGAGPLASPLSFGMVSPVNDLYGTESPSFAKGERLSRCGLASLYRLVDLFSWARFTSSYITVRVSKEQDHVLISPRGLSFAEVTSANLVKVNIIGEVVDQGSSDLAIDHFGFAPHAAIYSMRPDVRCIIHIHTSATAAVSSMKCGILPISQEALLLGDVSCFGYHGILDNKEEKVEFQKALGPTAKVMILRNHGLLALGETVEEAFYYVYHSQQACEIQVNALACSGSVDNLLLLDRQKFKPLTHGVAAAGVAMDNEVKWKVGEAEFESLMRMLDNLGYRTGYSYKNPIVREKPRSKNDVEIPATVSAVPPEDSELALRSPFKFMAQKQQRERTRWLNSPNSYLRVNVPEQSLSGDVSPRTKTMWMKSAQPGNSVGTPIKIEDPNQFVPLNTNPTEVLDKRNRIKEQHRGEQMTSGPKSQLLAGIVVDTIPGPAFIIEDEEQTRSLPPNPFNDLTEKVLQEYKTMVERKQQGQEEDDDATDADEMTTFDGSTISLSLSPLMTPAKQESIPNGKDHSAETDEDLSMEISKLSLSTSETVEISITATEKTGDAQTPESQTKSPKKKKNKFRTPSFLKKSKKKKDEKEKTEA</sequence>
<evidence type="ECO:0000256" key="3">
    <source>
        <dbReference type="ARBA" id="ARBA00006274"/>
    </source>
</evidence>
<reference evidence="13" key="2">
    <citation type="submission" date="2025-08" db="UniProtKB">
        <authorList>
            <consortium name="Ensembl"/>
        </authorList>
    </citation>
    <scope>IDENTIFICATION</scope>
</reference>
<dbReference type="SMART" id="SM01007">
    <property type="entry name" value="Aldolase_II"/>
    <property type="match status" value="1"/>
</dbReference>
<keyword evidence="5" id="KW-0963">Cytoplasm</keyword>
<evidence type="ECO:0000313" key="14">
    <source>
        <dbReference type="Proteomes" id="UP000694558"/>
    </source>
</evidence>
<evidence type="ECO:0000256" key="10">
    <source>
        <dbReference type="ARBA" id="ARBA00023212"/>
    </source>
</evidence>
<keyword evidence="10" id="KW-0206">Cytoskeleton</keyword>
<gene>
    <name evidence="13" type="primary">ADD3</name>
</gene>
<dbReference type="InterPro" id="IPR036409">
    <property type="entry name" value="Aldolase_II/adducin_N_sf"/>
</dbReference>
<keyword evidence="4" id="KW-1003">Cell membrane</keyword>
<evidence type="ECO:0000256" key="6">
    <source>
        <dbReference type="ARBA" id="ARBA00022553"/>
    </source>
</evidence>
<dbReference type="Proteomes" id="UP000694558">
    <property type="component" value="Chromosome 15"/>
</dbReference>
<dbReference type="GO" id="GO:0005856">
    <property type="term" value="C:cytoskeleton"/>
    <property type="evidence" value="ECO:0007669"/>
    <property type="project" value="UniProtKB-SubCell"/>
</dbReference>
<dbReference type="Gene3D" id="3.40.225.10">
    <property type="entry name" value="Class II aldolase/adducin N-terminal domain"/>
    <property type="match status" value="1"/>
</dbReference>
<dbReference type="GO" id="GO:0014069">
    <property type="term" value="C:postsynaptic density"/>
    <property type="evidence" value="ECO:0007669"/>
    <property type="project" value="TreeGrafter"/>
</dbReference>
<evidence type="ECO:0000256" key="9">
    <source>
        <dbReference type="ARBA" id="ARBA00023203"/>
    </source>
</evidence>
<evidence type="ECO:0000256" key="5">
    <source>
        <dbReference type="ARBA" id="ARBA00022490"/>
    </source>
</evidence>
<proteinExistence type="inferred from homology"/>
<dbReference type="PANTHER" id="PTHR10672:SF5">
    <property type="entry name" value="GAMMA-ADDUCIN"/>
    <property type="match status" value="1"/>
</dbReference>
<dbReference type="GeneTree" id="ENSGT00940000155257"/>
<dbReference type="GO" id="GO:0051015">
    <property type="term" value="F:actin filament binding"/>
    <property type="evidence" value="ECO:0007669"/>
    <property type="project" value="TreeGrafter"/>
</dbReference>
<comment type="similarity">
    <text evidence="3">Belongs to the aldolase class II family. Adducin subfamily.</text>
</comment>
<evidence type="ECO:0000256" key="8">
    <source>
        <dbReference type="ARBA" id="ARBA00023136"/>
    </source>
</evidence>
<evidence type="ECO:0000256" key="1">
    <source>
        <dbReference type="ARBA" id="ARBA00004245"/>
    </source>
</evidence>
<accession>A0A8D3EDK8</accession>
<dbReference type="PANTHER" id="PTHR10672">
    <property type="entry name" value="ADDUCIN"/>
    <property type="match status" value="1"/>
</dbReference>
<dbReference type="Ensembl" id="ENSSMAT00000052020.1">
    <property type="protein sequence ID" value="ENSSMAP00000069867.1"/>
    <property type="gene ID" value="ENSSMAG00000020133.2"/>
</dbReference>
<name>A0A8D3EDK8_SCOMX</name>
<evidence type="ECO:0000313" key="13">
    <source>
        <dbReference type="Ensembl" id="ENSSMAP00000069867.1"/>
    </source>
</evidence>
<keyword evidence="9" id="KW-0009">Actin-binding</keyword>
<feature type="compositionally biased region" description="Basic and acidic residues" evidence="11">
    <location>
        <begin position="851"/>
        <end position="860"/>
    </location>
</feature>
<evidence type="ECO:0000256" key="4">
    <source>
        <dbReference type="ARBA" id="ARBA00022475"/>
    </source>
</evidence>
<dbReference type="GO" id="GO:0005886">
    <property type="term" value="C:plasma membrane"/>
    <property type="evidence" value="ECO:0007669"/>
    <property type="project" value="UniProtKB-SubCell"/>
</dbReference>
<feature type="domain" description="Class II aldolase/adducin N-terminal" evidence="12">
    <location>
        <begin position="309"/>
        <end position="491"/>
    </location>
</feature>
<dbReference type="GO" id="GO:0005516">
    <property type="term" value="F:calmodulin binding"/>
    <property type="evidence" value="ECO:0007669"/>
    <property type="project" value="UniProtKB-KW"/>
</dbReference>